<sequence length="125" mass="14140">MARSDEREKIEAERREIAKRFLAATRAWIKHVDAGEQEDAVRQTELRRREMEALRANYWTLDPYVRSRTILDRTGVIRPGGIIEFYPDRKENVASVVAATEEKTVMIVSSGDAAIAAHQGNVVAS</sequence>
<name>A0ACC2HPG6_9PEZI</name>
<dbReference type="EMBL" id="JAPESX010003436">
    <property type="protein sequence ID" value="KAJ8104961.1"/>
    <property type="molecule type" value="Genomic_DNA"/>
</dbReference>
<proteinExistence type="predicted"/>
<accession>A0ACC2HPG6</accession>
<keyword evidence="2" id="KW-1185">Reference proteome</keyword>
<dbReference type="Proteomes" id="UP001153334">
    <property type="component" value="Unassembled WGS sequence"/>
</dbReference>
<evidence type="ECO:0000313" key="2">
    <source>
        <dbReference type="Proteomes" id="UP001153334"/>
    </source>
</evidence>
<evidence type="ECO:0000313" key="1">
    <source>
        <dbReference type="EMBL" id="KAJ8104961.1"/>
    </source>
</evidence>
<reference evidence="1" key="1">
    <citation type="submission" date="2022-11" db="EMBL/GenBank/DDBJ databases">
        <title>Genome Sequence of Nemania bipapillata.</title>
        <authorList>
            <person name="Buettner E."/>
        </authorList>
    </citation>
    <scope>NUCLEOTIDE SEQUENCE</scope>
    <source>
        <strain evidence="1">CP14</strain>
    </source>
</reference>
<protein>
    <submittedName>
        <fullName evidence="1">Uncharacterized protein</fullName>
    </submittedName>
</protein>
<gene>
    <name evidence="1" type="ORF">ONZ43_g7613</name>
</gene>
<comment type="caution">
    <text evidence="1">The sequence shown here is derived from an EMBL/GenBank/DDBJ whole genome shotgun (WGS) entry which is preliminary data.</text>
</comment>
<organism evidence="1 2">
    <name type="scientific">Nemania bipapillata</name>
    <dbReference type="NCBI Taxonomy" id="110536"/>
    <lineage>
        <taxon>Eukaryota</taxon>
        <taxon>Fungi</taxon>
        <taxon>Dikarya</taxon>
        <taxon>Ascomycota</taxon>
        <taxon>Pezizomycotina</taxon>
        <taxon>Sordariomycetes</taxon>
        <taxon>Xylariomycetidae</taxon>
        <taxon>Xylariales</taxon>
        <taxon>Xylariaceae</taxon>
        <taxon>Nemania</taxon>
    </lineage>
</organism>